<keyword evidence="3" id="KW-0812">Transmembrane</keyword>
<dbReference type="SMART" id="SM00608">
    <property type="entry name" value="ACR"/>
    <property type="match status" value="1"/>
</dbReference>
<gene>
    <name evidence="6" type="ORF">LYPA_23C016407</name>
</gene>
<feature type="transmembrane region" description="Helical" evidence="3">
    <location>
        <begin position="370"/>
        <end position="390"/>
    </location>
</feature>
<dbReference type="GO" id="GO:0008584">
    <property type="term" value="P:male gonad development"/>
    <property type="evidence" value="ECO:0007669"/>
    <property type="project" value="TreeGrafter"/>
</dbReference>
<evidence type="ECO:0000313" key="7">
    <source>
        <dbReference type="Proteomes" id="UP000386466"/>
    </source>
</evidence>
<evidence type="ECO:0000259" key="5">
    <source>
        <dbReference type="PROSITE" id="PS50026"/>
    </source>
</evidence>
<keyword evidence="1 2" id="KW-1015">Disulfide bond</keyword>
<name>A0A485NFY6_LYNPA</name>
<keyword evidence="3" id="KW-1133">Transmembrane helix</keyword>
<dbReference type="GO" id="GO:1990913">
    <property type="term" value="C:sperm head plasma membrane"/>
    <property type="evidence" value="ECO:0007669"/>
    <property type="project" value="TreeGrafter"/>
</dbReference>
<dbReference type="InterPro" id="IPR002870">
    <property type="entry name" value="Peptidase_M12B_N"/>
</dbReference>
<organism evidence="6 7">
    <name type="scientific">Lynx pardinus</name>
    <name type="common">Iberian lynx</name>
    <name type="synonym">Felis pardina</name>
    <dbReference type="NCBI Taxonomy" id="191816"/>
    <lineage>
        <taxon>Eukaryota</taxon>
        <taxon>Metazoa</taxon>
        <taxon>Chordata</taxon>
        <taxon>Craniata</taxon>
        <taxon>Vertebrata</taxon>
        <taxon>Euteleostomi</taxon>
        <taxon>Mammalia</taxon>
        <taxon>Eutheria</taxon>
        <taxon>Laurasiatheria</taxon>
        <taxon>Carnivora</taxon>
        <taxon>Feliformia</taxon>
        <taxon>Felidae</taxon>
        <taxon>Felinae</taxon>
        <taxon>Lynx</taxon>
    </lineage>
</organism>
<dbReference type="PROSITE" id="PS50026">
    <property type="entry name" value="EGF_3"/>
    <property type="match status" value="1"/>
</dbReference>
<keyword evidence="2" id="KW-0245">EGF-like domain</keyword>
<dbReference type="Pfam" id="PF01562">
    <property type="entry name" value="Pep_M12B_propep"/>
    <property type="match status" value="1"/>
</dbReference>
<dbReference type="EMBL" id="CAAGRJ010012359">
    <property type="protein sequence ID" value="VFV29092.1"/>
    <property type="molecule type" value="Genomic_DNA"/>
</dbReference>
<evidence type="ECO:0000256" key="3">
    <source>
        <dbReference type="SAM" id="Phobius"/>
    </source>
</evidence>
<evidence type="ECO:0000256" key="1">
    <source>
        <dbReference type="ARBA" id="ARBA00023157"/>
    </source>
</evidence>
<feature type="disulfide bond" evidence="2">
    <location>
        <begin position="334"/>
        <end position="343"/>
    </location>
</feature>
<dbReference type="PANTHER" id="PTHR11905:SF148">
    <property type="entry name" value="DISINTEGRIN AND METALLOPROTEINASE DOMAIN-CONTAINING PROTEIN 30"/>
    <property type="match status" value="1"/>
</dbReference>
<accession>A0A485NFY6</accession>
<sequence>MRSARTLRSPGCSLPVLVLVGLLAEALGEDLIFHPEWGFESYEIIIPKQLSFRGGQQGPVKQVSYLLQVKGKKYVLHLWPRRLLLPRNLKVFSFTEQGKLLEDHPYIPRDCYYIGLIEGNQDSEATFTVAPDFAVLIASFIHLGTLVGRTKMIVTFWSTAVASPLTAQKTRRSRMEALASMSPNVTGKGCHSRHRQCQSIFGPGAKEAPNQCYEVVNMMGDQYGNCGIVGVNAYKTCTAQNAMCGIAQSAMYHTTSISTYLRDESLICWGTGHQKSMMPMGIPNIGVVNDGTPCGVGRICMNGTCMPSSVFEFDCQPEKCNHRGTCNNKKNCHCLYGWAPPFCEETGYGGSTDSGPARALGEEVSAPVQIVSIMLTRLIFLALSVIVVFFRRVIGECLIPRQGETAPVTTRAQ</sequence>
<protein>
    <submittedName>
        <fullName evidence="6">Disintegrin and metalloproteinase</fullName>
    </submittedName>
</protein>
<feature type="domain" description="EGF-like" evidence="5">
    <location>
        <begin position="311"/>
        <end position="344"/>
    </location>
</feature>
<dbReference type="PROSITE" id="PS01186">
    <property type="entry name" value="EGF_2"/>
    <property type="match status" value="1"/>
</dbReference>
<reference evidence="6 7" key="1">
    <citation type="submission" date="2019-01" db="EMBL/GenBank/DDBJ databases">
        <authorList>
            <person name="Alioto T."/>
            <person name="Alioto T."/>
        </authorList>
    </citation>
    <scope>NUCLEOTIDE SEQUENCE [LARGE SCALE GENOMIC DNA]</scope>
</reference>
<feature type="chain" id="PRO_5019769018" evidence="4">
    <location>
        <begin position="29"/>
        <end position="413"/>
    </location>
</feature>
<dbReference type="Proteomes" id="UP000386466">
    <property type="component" value="Unassembled WGS sequence"/>
</dbReference>
<dbReference type="PANTHER" id="PTHR11905">
    <property type="entry name" value="ADAM A DISINTEGRIN AND METALLOPROTEASE DOMAIN"/>
    <property type="match status" value="1"/>
</dbReference>
<dbReference type="AlphaFoldDB" id="A0A485NFY6"/>
<dbReference type="Pfam" id="PF08516">
    <property type="entry name" value="ADAM_CR"/>
    <property type="match status" value="1"/>
</dbReference>
<keyword evidence="3" id="KW-0472">Membrane</keyword>
<evidence type="ECO:0000256" key="4">
    <source>
        <dbReference type="SAM" id="SignalP"/>
    </source>
</evidence>
<evidence type="ECO:0000256" key="2">
    <source>
        <dbReference type="PROSITE-ProRule" id="PRU00076"/>
    </source>
</evidence>
<evidence type="ECO:0000313" key="6">
    <source>
        <dbReference type="EMBL" id="VFV29092.1"/>
    </source>
</evidence>
<feature type="signal peptide" evidence="4">
    <location>
        <begin position="1"/>
        <end position="28"/>
    </location>
</feature>
<comment type="caution">
    <text evidence="2">Lacks conserved residue(s) required for the propagation of feature annotation.</text>
</comment>
<dbReference type="InterPro" id="IPR000742">
    <property type="entry name" value="EGF"/>
</dbReference>
<proteinExistence type="predicted"/>
<keyword evidence="7" id="KW-1185">Reference proteome</keyword>
<keyword evidence="6" id="KW-0401">Integrin</keyword>
<dbReference type="GO" id="GO:0009897">
    <property type="term" value="C:external side of plasma membrane"/>
    <property type="evidence" value="ECO:0007669"/>
    <property type="project" value="TreeGrafter"/>
</dbReference>
<keyword evidence="4" id="KW-0732">Signal</keyword>
<dbReference type="InterPro" id="IPR006586">
    <property type="entry name" value="ADAM_Cys-rich"/>
</dbReference>
<dbReference type="GO" id="GO:0007229">
    <property type="term" value="P:integrin-mediated signaling pathway"/>
    <property type="evidence" value="ECO:0007669"/>
    <property type="project" value="UniProtKB-KW"/>
</dbReference>